<feature type="transmembrane region" description="Helical" evidence="1">
    <location>
        <begin position="491"/>
        <end position="508"/>
    </location>
</feature>
<feature type="transmembrane region" description="Helical" evidence="1">
    <location>
        <begin position="175"/>
        <end position="194"/>
    </location>
</feature>
<keyword evidence="1" id="KW-0812">Transmembrane</keyword>
<keyword evidence="1" id="KW-0472">Membrane</keyword>
<feature type="transmembrane region" description="Helical" evidence="1">
    <location>
        <begin position="724"/>
        <end position="741"/>
    </location>
</feature>
<feature type="transmembrane region" description="Helical" evidence="1">
    <location>
        <begin position="277"/>
        <end position="299"/>
    </location>
</feature>
<dbReference type="EMBL" id="JAVDWH010000001">
    <property type="protein sequence ID" value="MDR7087043.1"/>
    <property type="molecule type" value="Genomic_DNA"/>
</dbReference>
<protein>
    <recommendedName>
        <fullName evidence="4">DUF2157 domain-containing protein</fullName>
    </recommendedName>
</protein>
<comment type="caution">
    <text evidence="2">The sequence shown here is derived from an EMBL/GenBank/DDBJ whole genome shotgun (WGS) entry which is preliminary data.</text>
</comment>
<feature type="transmembrane region" description="Helical" evidence="1">
    <location>
        <begin position="592"/>
        <end position="610"/>
    </location>
</feature>
<evidence type="ECO:0000313" key="3">
    <source>
        <dbReference type="Proteomes" id="UP001257739"/>
    </source>
</evidence>
<feature type="transmembrane region" description="Helical" evidence="1">
    <location>
        <begin position="146"/>
        <end position="163"/>
    </location>
</feature>
<feature type="transmembrane region" description="Helical" evidence="1">
    <location>
        <begin position="669"/>
        <end position="688"/>
    </location>
</feature>
<feature type="transmembrane region" description="Helical" evidence="1">
    <location>
        <begin position="469"/>
        <end position="485"/>
    </location>
</feature>
<feature type="transmembrane region" description="Helical" evidence="1">
    <location>
        <begin position="568"/>
        <end position="586"/>
    </location>
</feature>
<feature type="transmembrane region" description="Helical" evidence="1">
    <location>
        <begin position="515"/>
        <end position="532"/>
    </location>
</feature>
<dbReference type="NCBIfam" id="NF047321">
    <property type="entry name" value="SCO7613_CTERM"/>
    <property type="match status" value="1"/>
</dbReference>
<accession>A0ABU1UPG8</accession>
<feature type="transmembrane region" description="Helical" evidence="1">
    <location>
        <begin position="359"/>
        <end position="377"/>
    </location>
</feature>
<feature type="transmembrane region" description="Helical" evidence="1">
    <location>
        <begin position="214"/>
        <end position="238"/>
    </location>
</feature>
<dbReference type="RefSeq" id="WP_309970026.1">
    <property type="nucleotide sequence ID" value="NZ_JAVDWH010000001.1"/>
</dbReference>
<evidence type="ECO:0000313" key="2">
    <source>
        <dbReference type="EMBL" id="MDR7087043.1"/>
    </source>
</evidence>
<name>A0ABU1UPG8_9ACTN</name>
<feature type="transmembrane region" description="Helical" evidence="1">
    <location>
        <begin position="797"/>
        <end position="814"/>
    </location>
</feature>
<sequence length="832" mass="86524">MRFADPSVCPSCAAPISGRSICTKCGFDLNSQAARELWQTLLHADKLLEQARSTIAPIPTPEIQAVTLPKAPERLDPQVRRKMSTGSILLALGALFILVAGIIFVSVSWGSLGVTGRALVLLAFTAVVGLLATFITRRGLRASAEALWTVFLGLVTVDWFAAWDQGLFGLDALSPVAAAAGWSTVMFAVGSFVVHWAKPRLDGTDGGPPNKDGVAVGGLVAPMVLAGVAPWVGAVAIGVQLFDDADWTPFWSGLVAAAFVVVFLLVALKLKHQLTSILLALAGAAGVAVLAISALVEAFENPSATQLFNERHGLPLLVVVLLTIAVGIIERRAALVASTIAVLGLATLIILPVETGNEGRGAMLAVAGLVVLGGLVLRRVDPWSAGARVGTGILGTGLAVAALAWLEPFGSLVGESFDSMDGLKEFWSRPTSIDESPGPWWLAAIVFGALTVGVFLVRWWPEAKSVRTWLAPAAMLIALIGAMVGLAAGEVPFTVTALVAIALGAALSEAPPRDNLAWSLVGPTVVALAPVLPLPSRSATLVVWLIASAVLAAIVIRSKDEWRRELTAFAAAGWVLGAVGIATDLADQPDRYIALSLVIAAGVGLAVASLQLRSVIGRRGVEAATLLVATAGIGIASVGDVSLGWLAAIWTVLGASVSLISLFAPDRPYFRWVGFGALGFAYVLRLVASDVETVEAYTLPFGAVLLVAGLWWMRGKPEVTTVRALGSGLLLALLPSLPLALDEPTGLRALLLGIGAFVSLAIGVAKKWKAPFIIGAAILLLLVIVNVGPLALALPRWVLIASAGTLLLGAGVTWEDRVRNGRAVTTYVASMR</sequence>
<feature type="transmembrane region" description="Helical" evidence="1">
    <location>
        <begin position="645"/>
        <end position="664"/>
    </location>
</feature>
<gene>
    <name evidence="2" type="ORF">J2X11_001882</name>
</gene>
<keyword evidence="3" id="KW-1185">Reference proteome</keyword>
<feature type="transmembrane region" description="Helical" evidence="1">
    <location>
        <begin position="115"/>
        <end position="134"/>
    </location>
</feature>
<keyword evidence="1" id="KW-1133">Transmembrane helix</keyword>
<dbReference type="Proteomes" id="UP001257739">
    <property type="component" value="Unassembled WGS sequence"/>
</dbReference>
<evidence type="ECO:0000256" key="1">
    <source>
        <dbReference type="SAM" id="Phobius"/>
    </source>
</evidence>
<feature type="transmembrane region" description="Helical" evidence="1">
    <location>
        <begin position="88"/>
        <end position="109"/>
    </location>
</feature>
<feature type="transmembrane region" description="Helical" evidence="1">
    <location>
        <begin position="538"/>
        <end position="556"/>
    </location>
</feature>
<feature type="transmembrane region" description="Helical" evidence="1">
    <location>
        <begin position="250"/>
        <end position="270"/>
    </location>
</feature>
<evidence type="ECO:0008006" key="4">
    <source>
        <dbReference type="Google" id="ProtNLM"/>
    </source>
</evidence>
<feature type="transmembrane region" description="Helical" evidence="1">
    <location>
        <begin position="311"/>
        <end position="329"/>
    </location>
</feature>
<feature type="transmembrane region" description="Helical" evidence="1">
    <location>
        <begin position="747"/>
        <end position="765"/>
    </location>
</feature>
<reference evidence="2 3" key="1">
    <citation type="submission" date="2023-07" db="EMBL/GenBank/DDBJ databases">
        <title>Sorghum-associated microbial communities from plants grown in Nebraska, USA.</title>
        <authorList>
            <person name="Schachtman D."/>
        </authorList>
    </citation>
    <scope>NUCLEOTIDE SEQUENCE [LARGE SCALE GENOMIC DNA]</scope>
    <source>
        <strain evidence="2 3">BE248</strain>
    </source>
</reference>
<dbReference type="InterPro" id="IPR058062">
    <property type="entry name" value="SCO7613_C"/>
</dbReference>
<feature type="transmembrane region" description="Helical" evidence="1">
    <location>
        <begin position="389"/>
        <end position="406"/>
    </location>
</feature>
<organism evidence="2 3">
    <name type="scientific">Aeromicrobium panaciterrae</name>
    <dbReference type="NCBI Taxonomy" id="363861"/>
    <lineage>
        <taxon>Bacteria</taxon>
        <taxon>Bacillati</taxon>
        <taxon>Actinomycetota</taxon>
        <taxon>Actinomycetes</taxon>
        <taxon>Propionibacteriales</taxon>
        <taxon>Nocardioidaceae</taxon>
        <taxon>Aeromicrobium</taxon>
    </lineage>
</organism>
<feature type="transmembrane region" description="Helical" evidence="1">
    <location>
        <begin position="622"/>
        <end position="639"/>
    </location>
</feature>
<feature type="transmembrane region" description="Helical" evidence="1">
    <location>
        <begin position="694"/>
        <end position="712"/>
    </location>
</feature>
<feature type="transmembrane region" description="Helical" evidence="1">
    <location>
        <begin position="334"/>
        <end position="353"/>
    </location>
</feature>
<proteinExistence type="predicted"/>
<feature type="transmembrane region" description="Helical" evidence="1">
    <location>
        <begin position="438"/>
        <end position="457"/>
    </location>
</feature>
<feature type="transmembrane region" description="Helical" evidence="1">
    <location>
        <begin position="772"/>
        <end position="791"/>
    </location>
</feature>